<evidence type="ECO:0000259" key="9">
    <source>
        <dbReference type="PROSITE" id="PS50885"/>
    </source>
</evidence>
<dbReference type="SUPFAM" id="SSF103190">
    <property type="entry name" value="Sensory domain-like"/>
    <property type="match status" value="1"/>
</dbReference>
<keyword evidence="6" id="KW-0812">Transmembrane</keyword>
<dbReference type="Gene3D" id="1.10.8.500">
    <property type="entry name" value="HAMP domain in histidine kinase"/>
    <property type="match status" value="1"/>
</dbReference>
<comment type="caution">
    <text evidence="10">The sequence shown here is derived from an EMBL/GenBank/DDBJ whole genome shotgun (WGS) entry which is preliminary data.</text>
</comment>
<dbReference type="Gene3D" id="3.30.450.20">
    <property type="entry name" value="PAS domain"/>
    <property type="match status" value="1"/>
</dbReference>
<dbReference type="SUPFAM" id="SSF58104">
    <property type="entry name" value="Methyl-accepting chemotaxis protein (MCP) signaling domain"/>
    <property type="match status" value="1"/>
</dbReference>
<evidence type="ECO:0000313" key="10">
    <source>
        <dbReference type="EMBL" id="TWT38130.1"/>
    </source>
</evidence>
<feature type="transmembrane region" description="Helical" evidence="6">
    <location>
        <begin position="360"/>
        <end position="383"/>
    </location>
</feature>
<accession>A0A5C5VJM4</accession>
<dbReference type="CDD" id="cd12912">
    <property type="entry name" value="PDC2_MCP_like"/>
    <property type="match status" value="1"/>
</dbReference>
<protein>
    <submittedName>
        <fullName evidence="10">Methyl-accepting chemotaxis protein 4</fullName>
    </submittedName>
</protein>
<feature type="domain" description="T-SNARE coiled-coil homology" evidence="8">
    <location>
        <begin position="629"/>
        <end position="682"/>
    </location>
</feature>
<dbReference type="InterPro" id="IPR004089">
    <property type="entry name" value="MCPsignal_dom"/>
</dbReference>
<evidence type="ECO:0000256" key="2">
    <source>
        <dbReference type="ARBA" id="ARBA00022519"/>
    </source>
</evidence>
<dbReference type="RefSeq" id="WP_146565427.1">
    <property type="nucleotide sequence ID" value="NZ_SIHJ01000001.1"/>
</dbReference>
<evidence type="ECO:0000256" key="1">
    <source>
        <dbReference type="ARBA" id="ARBA00004429"/>
    </source>
</evidence>
<evidence type="ECO:0000259" key="7">
    <source>
        <dbReference type="PROSITE" id="PS50111"/>
    </source>
</evidence>
<dbReference type="SMART" id="SM00304">
    <property type="entry name" value="HAMP"/>
    <property type="match status" value="1"/>
</dbReference>
<dbReference type="InterPro" id="IPR029151">
    <property type="entry name" value="Sensor-like_sf"/>
</dbReference>
<evidence type="ECO:0000313" key="11">
    <source>
        <dbReference type="Proteomes" id="UP000316714"/>
    </source>
</evidence>
<evidence type="ECO:0000256" key="5">
    <source>
        <dbReference type="PROSITE-ProRule" id="PRU00284"/>
    </source>
</evidence>
<keyword evidence="3 5" id="KW-0807">Transducer</keyword>
<comment type="subcellular location">
    <subcellularLocation>
        <location evidence="1">Cell inner membrane</location>
        <topology evidence="1">Multi-pass membrane protein</topology>
    </subcellularLocation>
</comment>
<dbReference type="PROSITE" id="PS51257">
    <property type="entry name" value="PROKAR_LIPOPROTEIN"/>
    <property type="match status" value="1"/>
</dbReference>
<gene>
    <name evidence="10" type="primary">mcp4_2</name>
    <name evidence="10" type="ORF">KOR34_30980</name>
</gene>
<dbReference type="GO" id="GO:0007165">
    <property type="term" value="P:signal transduction"/>
    <property type="evidence" value="ECO:0007669"/>
    <property type="project" value="UniProtKB-KW"/>
</dbReference>
<dbReference type="CDD" id="cd06225">
    <property type="entry name" value="HAMP"/>
    <property type="match status" value="1"/>
</dbReference>
<keyword evidence="6" id="KW-0472">Membrane</keyword>
<dbReference type="Pfam" id="PF00672">
    <property type="entry name" value="HAMP"/>
    <property type="match status" value="1"/>
</dbReference>
<feature type="domain" description="HAMP" evidence="9">
    <location>
        <begin position="388"/>
        <end position="442"/>
    </location>
</feature>
<reference evidence="10 11" key="1">
    <citation type="submission" date="2019-02" db="EMBL/GenBank/DDBJ databases">
        <title>Deep-cultivation of Planctomycetes and their phenomic and genomic characterization uncovers novel biology.</title>
        <authorList>
            <person name="Wiegand S."/>
            <person name="Jogler M."/>
            <person name="Boedeker C."/>
            <person name="Pinto D."/>
            <person name="Vollmers J."/>
            <person name="Rivas-Marin E."/>
            <person name="Kohn T."/>
            <person name="Peeters S.H."/>
            <person name="Heuer A."/>
            <person name="Rast P."/>
            <person name="Oberbeckmann S."/>
            <person name="Bunk B."/>
            <person name="Jeske O."/>
            <person name="Meyerdierks A."/>
            <person name="Storesund J.E."/>
            <person name="Kallscheuer N."/>
            <person name="Luecker S."/>
            <person name="Lage O.M."/>
            <person name="Pohl T."/>
            <person name="Merkel B.J."/>
            <person name="Hornburger P."/>
            <person name="Mueller R.-W."/>
            <person name="Bruemmer F."/>
            <person name="Labrenz M."/>
            <person name="Spormann A.M."/>
            <person name="Op Den Camp H."/>
            <person name="Overmann J."/>
            <person name="Amann R."/>
            <person name="Jetten M.S.M."/>
            <person name="Mascher T."/>
            <person name="Medema M.H."/>
            <person name="Devos D.P."/>
            <person name="Kaster A.-K."/>
            <person name="Ovreas L."/>
            <person name="Rohde M."/>
            <person name="Galperin M.Y."/>
            <person name="Jogler C."/>
        </authorList>
    </citation>
    <scope>NUCLEOTIDE SEQUENCE [LARGE SCALE GENOMIC DNA]</scope>
    <source>
        <strain evidence="10 11">KOR34</strain>
    </source>
</reference>
<comment type="similarity">
    <text evidence="4">Belongs to the methyl-accepting chemotaxis (MCP) protein family.</text>
</comment>
<evidence type="ECO:0000256" key="6">
    <source>
        <dbReference type="SAM" id="Phobius"/>
    </source>
</evidence>
<name>A0A5C5VJM4_9BACT</name>
<dbReference type="Gene3D" id="1.10.287.950">
    <property type="entry name" value="Methyl-accepting chemotaxis protein"/>
    <property type="match status" value="1"/>
</dbReference>
<keyword evidence="2" id="KW-1003">Cell membrane</keyword>
<dbReference type="GO" id="GO:0005886">
    <property type="term" value="C:plasma membrane"/>
    <property type="evidence" value="ECO:0007669"/>
    <property type="project" value="UniProtKB-SubCell"/>
</dbReference>
<keyword evidence="2" id="KW-0997">Cell inner membrane</keyword>
<dbReference type="PANTHER" id="PTHR32089:SF112">
    <property type="entry name" value="LYSOZYME-LIKE PROTEIN-RELATED"/>
    <property type="match status" value="1"/>
</dbReference>
<dbReference type="Pfam" id="PF00015">
    <property type="entry name" value="MCPsignal"/>
    <property type="match status" value="1"/>
</dbReference>
<dbReference type="PROSITE" id="PS50111">
    <property type="entry name" value="CHEMOTAXIS_TRANSDUC_2"/>
    <property type="match status" value="1"/>
</dbReference>
<evidence type="ECO:0000256" key="4">
    <source>
        <dbReference type="ARBA" id="ARBA00029447"/>
    </source>
</evidence>
<evidence type="ECO:0000259" key="8">
    <source>
        <dbReference type="PROSITE" id="PS50192"/>
    </source>
</evidence>
<dbReference type="PROSITE" id="PS50192">
    <property type="entry name" value="T_SNARE"/>
    <property type="match status" value="1"/>
</dbReference>
<dbReference type="EMBL" id="SIHJ01000001">
    <property type="protein sequence ID" value="TWT38130.1"/>
    <property type="molecule type" value="Genomic_DNA"/>
</dbReference>
<feature type="domain" description="Methyl-accepting transducer" evidence="7">
    <location>
        <begin position="468"/>
        <end position="697"/>
    </location>
</feature>
<keyword evidence="6" id="KW-1133">Transmembrane helix</keyword>
<dbReference type="Pfam" id="PF17201">
    <property type="entry name" value="Cache_3-Cache_2"/>
    <property type="match status" value="1"/>
</dbReference>
<proteinExistence type="inferred from homology"/>
<dbReference type="InterPro" id="IPR033462">
    <property type="entry name" value="Cache_3-Cache_2"/>
</dbReference>
<dbReference type="PROSITE" id="PS50885">
    <property type="entry name" value="HAMP"/>
    <property type="match status" value="1"/>
</dbReference>
<organism evidence="10 11">
    <name type="scientific">Posidoniimonas corsicana</name>
    <dbReference type="NCBI Taxonomy" id="1938618"/>
    <lineage>
        <taxon>Bacteria</taxon>
        <taxon>Pseudomonadati</taxon>
        <taxon>Planctomycetota</taxon>
        <taxon>Planctomycetia</taxon>
        <taxon>Pirellulales</taxon>
        <taxon>Lacipirellulaceae</taxon>
        <taxon>Posidoniimonas</taxon>
    </lineage>
</organism>
<dbReference type="AlphaFoldDB" id="A0A5C5VJM4"/>
<dbReference type="InterPro" id="IPR003660">
    <property type="entry name" value="HAMP_dom"/>
</dbReference>
<dbReference type="PANTHER" id="PTHR32089">
    <property type="entry name" value="METHYL-ACCEPTING CHEMOTAXIS PROTEIN MCPB"/>
    <property type="match status" value="1"/>
</dbReference>
<dbReference type="SMART" id="SM00283">
    <property type="entry name" value="MA"/>
    <property type="match status" value="1"/>
</dbReference>
<dbReference type="OrthoDB" id="9814363at2"/>
<sequence>MSIGKKILLVSLLGTVACAAVIVGIVSVGRTYLDGMVLDEADRTAHSQCEATTHDVFEMLSVQQALTTQQLNSAIRFTSSLLKEKGGVVFEEDTVAWDAKNQFTGDVASVDLPRVSINGEWLGQNADPATPAPFIDDVADWSYGTCTVFQRMNDAGDMLRVATTVEKTDGARAIGTYIPATNPDGQPNAVVSTLLSGETYYGRAFVVNKWYATAYEPVVDAEGRVVGAVYVGMLQEEAAELAQRLQGLQFGKSGYVFVLGGSGSHRGQYIVSQDGEQNGENVLEIVDANGQQPIKAILEKALAAEPGEPVVHEYLWRNEGDAEPRERIAAVTYFEPWDWVVGVTTYKDDFYAAAETTRSALGWMLVCVGLGAVAVIAVVAAAASFASRRISTPLVAMTDSLKDIAQGEGDLTKRLEVMSKDETGELAKWFNVFMDKLQGIIGQVVQCAHSLDATSGELLSTSSLLAAGADETTGKSASVAAATEEMAVTMANMASSTEEMTTNLSSISNAVAEMTASIDEIAKNAEVASTVATNANQLADESNGTIGTLGEAATKIGHVIEVIHDIAEQTNLLALNATIEAARAGEAGKGFVVVAEEVKELARQTAVATEEIGASVKDIQSSSGAAVASIARISEVISEMRQASQSIASAVEEQSATTREIANNLSQTTGAASNVSQGVSDSASASKEVSQNVVGVDQAAKQTASGAATTRGYGDNLARLAGEINELVGGFKV</sequence>
<dbReference type="Proteomes" id="UP000316714">
    <property type="component" value="Unassembled WGS sequence"/>
</dbReference>
<evidence type="ECO:0000256" key="3">
    <source>
        <dbReference type="ARBA" id="ARBA00023224"/>
    </source>
</evidence>
<dbReference type="InterPro" id="IPR000727">
    <property type="entry name" value="T_SNARE_dom"/>
</dbReference>
<keyword evidence="11" id="KW-1185">Reference proteome</keyword>